<evidence type="ECO:0000313" key="1">
    <source>
        <dbReference type="EMBL" id="GEB17277.1"/>
    </source>
</evidence>
<comment type="caution">
    <text evidence="1">The sequence shown here is derived from an EMBL/GenBank/DDBJ whole genome shotgun (WGS) entry which is preliminary data.</text>
</comment>
<organism evidence="1 2">
    <name type="scientific">Paenarthrobacter aurescens</name>
    <name type="common">Arthrobacter aurescens</name>
    <dbReference type="NCBI Taxonomy" id="43663"/>
    <lineage>
        <taxon>Bacteria</taxon>
        <taxon>Bacillati</taxon>
        <taxon>Actinomycetota</taxon>
        <taxon>Actinomycetes</taxon>
        <taxon>Micrococcales</taxon>
        <taxon>Micrococcaceae</taxon>
        <taxon>Paenarthrobacter</taxon>
    </lineage>
</organism>
<accession>A0A4Y3N7U2</accession>
<protein>
    <submittedName>
        <fullName evidence="1">Uncharacterized protein</fullName>
    </submittedName>
</protein>
<gene>
    <name evidence="1" type="ORF">AAU01_00320</name>
</gene>
<dbReference type="AlphaFoldDB" id="A0A4Y3N7U2"/>
<evidence type="ECO:0000313" key="2">
    <source>
        <dbReference type="Proteomes" id="UP000317715"/>
    </source>
</evidence>
<name>A0A4Y3N7U2_PAEAU</name>
<keyword evidence="2" id="KW-1185">Reference proteome</keyword>
<dbReference type="Proteomes" id="UP000317715">
    <property type="component" value="Unassembled WGS sequence"/>
</dbReference>
<proteinExistence type="predicted"/>
<dbReference type="EMBL" id="BJMD01000001">
    <property type="protein sequence ID" value="GEB17277.1"/>
    <property type="molecule type" value="Genomic_DNA"/>
</dbReference>
<sequence length="61" mass="6843">MERRNPELSELLMVKMAPAPGVKLIRVPAPTKASQSENCTSQLMPVRWVLWTRAFTTLFGG</sequence>
<reference evidence="1 2" key="1">
    <citation type="submission" date="2019-06" db="EMBL/GenBank/DDBJ databases">
        <title>Whole genome shotgun sequence of Paenarthrobacter aurescens NBRC 12136.</title>
        <authorList>
            <person name="Hosoyama A."/>
            <person name="Uohara A."/>
            <person name="Ohji S."/>
            <person name="Ichikawa N."/>
        </authorList>
    </citation>
    <scope>NUCLEOTIDE SEQUENCE [LARGE SCALE GENOMIC DNA]</scope>
    <source>
        <strain evidence="1 2">NBRC 12136</strain>
    </source>
</reference>